<dbReference type="PANTHER" id="PTHR11360">
    <property type="entry name" value="MONOCARBOXYLATE TRANSPORTER"/>
    <property type="match status" value="1"/>
</dbReference>
<dbReference type="Proteomes" id="UP000694888">
    <property type="component" value="Unplaced"/>
</dbReference>
<keyword evidence="3" id="KW-1133">Transmembrane helix</keyword>
<gene>
    <name evidence="6" type="primary">LOC101849871</name>
</gene>
<feature type="region of interest" description="Disordered" evidence="2">
    <location>
        <begin position="1"/>
        <end position="94"/>
    </location>
</feature>
<feature type="transmembrane region" description="Helical" evidence="3">
    <location>
        <begin position="144"/>
        <end position="162"/>
    </location>
</feature>
<feature type="transmembrane region" description="Helical" evidence="3">
    <location>
        <begin position="587"/>
        <end position="609"/>
    </location>
</feature>
<feature type="transmembrane region" description="Helical" evidence="3">
    <location>
        <begin position="258"/>
        <end position="281"/>
    </location>
</feature>
<feature type="compositionally biased region" description="Basic and acidic residues" evidence="2">
    <location>
        <begin position="54"/>
        <end position="84"/>
    </location>
</feature>
<feature type="compositionally biased region" description="Acidic residues" evidence="2">
    <location>
        <begin position="85"/>
        <end position="94"/>
    </location>
</feature>
<feature type="transmembrane region" description="Helical" evidence="3">
    <location>
        <begin position="231"/>
        <end position="252"/>
    </location>
</feature>
<dbReference type="InterPro" id="IPR020846">
    <property type="entry name" value="MFS_dom"/>
</dbReference>
<name>A0ABM1VZ64_APLCA</name>
<feature type="transmembrane region" description="Helical" evidence="3">
    <location>
        <begin position="615"/>
        <end position="635"/>
    </location>
</feature>
<evidence type="ECO:0000256" key="1">
    <source>
        <dbReference type="ARBA" id="ARBA00004141"/>
    </source>
</evidence>
<feature type="transmembrane region" description="Helical" evidence="3">
    <location>
        <begin position="455"/>
        <end position="475"/>
    </location>
</feature>
<dbReference type="PROSITE" id="PS50850">
    <property type="entry name" value="MFS"/>
    <property type="match status" value="1"/>
</dbReference>
<sequence>MAVGNDNVDDDGKTMDNEDTEFKNRVGGRDDKINESPLPFAPTLGNKGGLNSHVHNDEEMGGDRANELARTENVGEREKGKEEEDVKDEITEDDTSGVPIDRGYAYVICAACFGMHVLVVGGIKSFGVLFVEIQDKYDVTARELGVAQGVTMTLMMGLGFVANMLSAQFTSQKVVFVGGILSGVGFLLTAVIPTYDWIYVTYCAVTGLGFALSYAPCVVMVGCHFRKYRSVANGIAVSGSGIGSFAIPNLIRFLLNKYGLFGCLIILAAILLNISVFALLLRPLSSYVKAETLQIQPESSPSDKGEEEEKFIDGGEEKTTTATTENEQDKTSYLEKAHFCDIPEVEYMEQQQPSGHNNDTVTYELDDRSPLSISQTSLHRRQNRRPGAVADAVAGNGDASRDRYTSNGDLMFASLQSIPQKEVKKASARTWSRIQNVVCCRGNGPGGKPIFDWSLLKNPVFLVYWFSVCFGNMGYPNVFIMLPPHVESLGQSRDMSALLMSIIGLSDLVGRLFFGWFSNMDIIPRHYGFILCMAASGVLLLIVPALSSMAELITFSALYGLVAGSFIAMIAVMLADKIGTEKLGSSFGLTTLGMAVSACVGPPICGALRDITHSWNAAFIFCGVITIFGSSLPLLEPMALRRQASKAEGHRS</sequence>
<proteinExistence type="predicted"/>
<dbReference type="RefSeq" id="XP_035827707.1">
    <property type="nucleotide sequence ID" value="XM_035971814.1"/>
</dbReference>
<evidence type="ECO:0000313" key="5">
    <source>
        <dbReference type="Proteomes" id="UP000694888"/>
    </source>
</evidence>
<feature type="compositionally biased region" description="Basic and acidic residues" evidence="2">
    <location>
        <begin position="10"/>
        <end position="34"/>
    </location>
</feature>
<keyword evidence="5" id="KW-1185">Reference proteome</keyword>
<dbReference type="CDD" id="cd17352">
    <property type="entry name" value="MFS_MCT_SLC16"/>
    <property type="match status" value="1"/>
</dbReference>
<reference evidence="6" key="1">
    <citation type="submission" date="2025-08" db="UniProtKB">
        <authorList>
            <consortium name="RefSeq"/>
        </authorList>
    </citation>
    <scope>IDENTIFICATION</scope>
</reference>
<feature type="region of interest" description="Disordered" evidence="2">
    <location>
        <begin position="374"/>
        <end position="400"/>
    </location>
</feature>
<accession>A0ABM1VZ64</accession>
<dbReference type="PANTHER" id="PTHR11360:SF284">
    <property type="entry name" value="EG:103B4.3 PROTEIN-RELATED"/>
    <property type="match status" value="1"/>
</dbReference>
<dbReference type="InterPro" id="IPR036259">
    <property type="entry name" value="MFS_trans_sf"/>
</dbReference>
<feature type="transmembrane region" description="Helical" evidence="3">
    <location>
        <begin position="198"/>
        <end position="219"/>
    </location>
</feature>
<evidence type="ECO:0000313" key="6">
    <source>
        <dbReference type="RefSeq" id="XP_035827707.1"/>
    </source>
</evidence>
<feature type="transmembrane region" description="Helical" evidence="3">
    <location>
        <begin position="552"/>
        <end position="575"/>
    </location>
</feature>
<organism evidence="5 6">
    <name type="scientific">Aplysia californica</name>
    <name type="common">California sea hare</name>
    <dbReference type="NCBI Taxonomy" id="6500"/>
    <lineage>
        <taxon>Eukaryota</taxon>
        <taxon>Metazoa</taxon>
        <taxon>Spiralia</taxon>
        <taxon>Lophotrochozoa</taxon>
        <taxon>Mollusca</taxon>
        <taxon>Gastropoda</taxon>
        <taxon>Heterobranchia</taxon>
        <taxon>Euthyneura</taxon>
        <taxon>Tectipleura</taxon>
        <taxon>Aplysiida</taxon>
        <taxon>Aplysioidea</taxon>
        <taxon>Aplysiidae</taxon>
        <taxon>Aplysia</taxon>
    </lineage>
</organism>
<dbReference type="InterPro" id="IPR011701">
    <property type="entry name" value="MFS"/>
</dbReference>
<evidence type="ECO:0000259" key="4">
    <source>
        <dbReference type="PROSITE" id="PS50850"/>
    </source>
</evidence>
<feature type="transmembrane region" description="Helical" evidence="3">
    <location>
        <begin position="104"/>
        <end position="124"/>
    </location>
</feature>
<dbReference type="Pfam" id="PF07690">
    <property type="entry name" value="MFS_1"/>
    <property type="match status" value="1"/>
</dbReference>
<feature type="transmembrane region" description="Helical" evidence="3">
    <location>
        <begin position="495"/>
        <end position="514"/>
    </location>
</feature>
<dbReference type="InterPro" id="IPR050327">
    <property type="entry name" value="Proton-linked_MCT"/>
</dbReference>
<feature type="domain" description="Major facilitator superfamily (MFS) profile" evidence="4">
    <location>
        <begin position="460"/>
        <end position="652"/>
    </location>
</feature>
<feature type="transmembrane region" description="Helical" evidence="3">
    <location>
        <begin position="174"/>
        <end position="192"/>
    </location>
</feature>
<evidence type="ECO:0000256" key="3">
    <source>
        <dbReference type="SAM" id="Phobius"/>
    </source>
</evidence>
<keyword evidence="3" id="KW-0472">Membrane</keyword>
<dbReference type="Gene3D" id="1.20.1250.20">
    <property type="entry name" value="MFS general substrate transporter like domains"/>
    <property type="match status" value="2"/>
</dbReference>
<keyword evidence="3" id="KW-0812">Transmembrane</keyword>
<feature type="region of interest" description="Disordered" evidence="2">
    <location>
        <begin position="295"/>
        <end position="330"/>
    </location>
</feature>
<feature type="transmembrane region" description="Helical" evidence="3">
    <location>
        <begin position="526"/>
        <end position="546"/>
    </location>
</feature>
<protein>
    <submittedName>
        <fullName evidence="6">Monocarboxylate transporter 12</fullName>
    </submittedName>
</protein>
<dbReference type="SUPFAM" id="SSF103473">
    <property type="entry name" value="MFS general substrate transporter"/>
    <property type="match status" value="1"/>
</dbReference>
<dbReference type="GeneID" id="101849871"/>
<feature type="compositionally biased region" description="Low complexity" evidence="2">
    <location>
        <begin position="387"/>
        <end position="398"/>
    </location>
</feature>
<evidence type="ECO:0000256" key="2">
    <source>
        <dbReference type="SAM" id="MobiDB-lite"/>
    </source>
</evidence>
<comment type="subcellular location">
    <subcellularLocation>
        <location evidence="1">Membrane</location>
        <topology evidence="1">Multi-pass membrane protein</topology>
    </subcellularLocation>
</comment>